<proteinExistence type="predicted"/>
<evidence type="ECO:0000313" key="2">
    <source>
        <dbReference type="Proteomes" id="UP001295684"/>
    </source>
</evidence>
<protein>
    <submittedName>
        <fullName evidence="1">Uncharacterized protein</fullName>
    </submittedName>
</protein>
<dbReference type="EMBL" id="CAMPGE010003436">
    <property type="protein sequence ID" value="CAI2362272.1"/>
    <property type="molecule type" value="Genomic_DNA"/>
</dbReference>
<reference evidence="1" key="1">
    <citation type="submission" date="2023-07" db="EMBL/GenBank/DDBJ databases">
        <authorList>
            <consortium name="AG Swart"/>
            <person name="Singh M."/>
            <person name="Singh A."/>
            <person name="Seah K."/>
            <person name="Emmerich C."/>
        </authorList>
    </citation>
    <scope>NUCLEOTIDE SEQUENCE</scope>
    <source>
        <strain evidence="1">DP1</strain>
    </source>
</reference>
<keyword evidence="2" id="KW-1185">Reference proteome</keyword>
<dbReference type="AlphaFoldDB" id="A0AAD1U7W8"/>
<name>A0AAD1U7W8_EUPCR</name>
<accession>A0AAD1U7W8</accession>
<sequence>MEKKKVSGKIRLLKVTQNGSKSTLKRHLRGFFTSTAPKTFKDYQEIYQALIGKKKDLFKYFNFMLNCVQNKRVSDNEFNYFNKINLCRFEIEKIAQEMDDFQRNFSRESLKGFLTHKEIRNKIIGSLENISYYTSEILDLEIVHKSYHQIQYFCDNLKIEINSDIETSAKLSLGISEESHQTPAKPTIQDFEPGKYKSECISTKPSSKVSTTVKTRLLDKCQVSVERSLTTMVSTPGLFGKRRQPVGGFGPEEEYRQKRSKVILSKFDENEEDKKQQSETQMVPQGRCSLSRIIAKSKIYKWLMYGMKAVKTLAPGIMISMAYDTIQQCSMACKNPAISPEKNSVLKAILGNRNIGIKDFSNFTTGVGTSALSASIPNLMMKYSTYINLYIDKLKSQSVSEVACASATTKLVFLCIGSLAYFLYIMKTKRSTVQPVPEEEQKDLLPDSDDEDYMCTKEMERLETEQDAEDDINYDNFCIEGFQSDEDFSLDRSSNSITFDENHLNPEFEEAERYFLRSRTPKLKAQPLVSHEEEPGYDRQD</sequence>
<dbReference type="Proteomes" id="UP001295684">
    <property type="component" value="Unassembled WGS sequence"/>
</dbReference>
<comment type="caution">
    <text evidence="1">The sequence shown here is derived from an EMBL/GenBank/DDBJ whole genome shotgun (WGS) entry which is preliminary data.</text>
</comment>
<gene>
    <name evidence="1" type="ORF">ECRASSUSDP1_LOCUS3594</name>
</gene>
<evidence type="ECO:0000313" key="1">
    <source>
        <dbReference type="EMBL" id="CAI2362272.1"/>
    </source>
</evidence>
<organism evidence="1 2">
    <name type="scientific">Euplotes crassus</name>
    <dbReference type="NCBI Taxonomy" id="5936"/>
    <lineage>
        <taxon>Eukaryota</taxon>
        <taxon>Sar</taxon>
        <taxon>Alveolata</taxon>
        <taxon>Ciliophora</taxon>
        <taxon>Intramacronucleata</taxon>
        <taxon>Spirotrichea</taxon>
        <taxon>Hypotrichia</taxon>
        <taxon>Euplotida</taxon>
        <taxon>Euplotidae</taxon>
        <taxon>Moneuplotes</taxon>
    </lineage>
</organism>